<comment type="caution">
    <text evidence="3">The sequence shown here is derived from an EMBL/GenBank/DDBJ whole genome shotgun (WGS) entry which is preliminary data.</text>
</comment>
<reference evidence="3" key="1">
    <citation type="submission" date="2020-10" db="EMBL/GenBank/DDBJ databases">
        <title>Unveiling of a novel bifunctional photoreceptor, Dualchrome1, isolated from a cosmopolitan green alga.</title>
        <authorList>
            <person name="Suzuki S."/>
            <person name="Kawachi M."/>
        </authorList>
    </citation>
    <scope>NUCLEOTIDE SEQUENCE</scope>
    <source>
        <strain evidence="3">NIES 2893</strain>
    </source>
</reference>
<dbReference type="Pfam" id="PF00248">
    <property type="entry name" value="Aldo_ket_red"/>
    <property type="match status" value="1"/>
</dbReference>
<keyword evidence="1" id="KW-1133">Transmembrane helix</keyword>
<dbReference type="SUPFAM" id="SSF51430">
    <property type="entry name" value="NAD(P)-linked oxidoreductase"/>
    <property type="match status" value="1"/>
</dbReference>
<evidence type="ECO:0000313" key="3">
    <source>
        <dbReference type="EMBL" id="GHP06351.1"/>
    </source>
</evidence>
<dbReference type="AlphaFoldDB" id="A0A830HLC7"/>
<dbReference type="Proteomes" id="UP000660262">
    <property type="component" value="Unassembled WGS sequence"/>
</dbReference>
<organism evidence="3 4">
    <name type="scientific">Pycnococcus provasolii</name>
    <dbReference type="NCBI Taxonomy" id="41880"/>
    <lineage>
        <taxon>Eukaryota</taxon>
        <taxon>Viridiplantae</taxon>
        <taxon>Chlorophyta</taxon>
        <taxon>Pseudoscourfieldiophyceae</taxon>
        <taxon>Pseudoscourfieldiales</taxon>
        <taxon>Pycnococcaceae</taxon>
        <taxon>Pycnococcus</taxon>
    </lineage>
</organism>
<proteinExistence type="predicted"/>
<feature type="transmembrane region" description="Helical" evidence="1">
    <location>
        <begin position="29"/>
        <end position="54"/>
    </location>
</feature>
<dbReference type="InterPro" id="IPR020471">
    <property type="entry name" value="AKR"/>
</dbReference>
<protein>
    <recommendedName>
        <fullName evidence="2">NADP-dependent oxidoreductase domain-containing protein</fullName>
    </recommendedName>
</protein>
<dbReference type="EMBL" id="BNJQ01000012">
    <property type="protein sequence ID" value="GHP06351.1"/>
    <property type="molecule type" value="Genomic_DNA"/>
</dbReference>
<sequence length="378" mass="42363">MMLRQKHHRPKSALYLGNHNASRSSPARIAVACVRFIATGLACSALIGLCAVAHRHHVTSASKTKWLVDRRTTVLKPNMPWLIYGTAWKQAETYSLVRRALQPGKFQGIDTANQRKHYREDAVGRAVQSLPATKTAVYLQSKYTPMNGHARGTEPYDETASAEERVKASFWSTMAHLGLAEEEQGNDASNWRGRPLDAYLIHGLTEWKVPLSDEDWRIYRAMEDLYQSGYVLRIGLSNVLPQHVLELCEKAVVKPHVVQNRCYATTRFDEEMRNMLASDVCKHDDGTAPTYQAFSLLTANSRILKHETMQPIAARRGETPAATLIAFARQLGMVTLTGSRDEAHWNADLRAVQRIDDGDLLSDDDVQAILTAATDERV</sequence>
<dbReference type="OrthoDB" id="5357513at2759"/>
<dbReference type="GO" id="GO:0016491">
    <property type="term" value="F:oxidoreductase activity"/>
    <property type="evidence" value="ECO:0007669"/>
    <property type="project" value="InterPro"/>
</dbReference>
<evidence type="ECO:0000256" key="1">
    <source>
        <dbReference type="SAM" id="Phobius"/>
    </source>
</evidence>
<keyword evidence="1" id="KW-0812">Transmembrane</keyword>
<keyword evidence="4" id="KW-1185">Reference proteome</keyword>
<keyword evidence="1" id="KW-0472">Membrane</keyword>
<dbReference type="Gene3D" id="3.20.20.100">
    <property type="entry name" value="NADP-dependent oxidoreductase domain"/>
    <property type="match status" value="1"/>
</dbReference>
<evidence type="ECO:0000259" key="2">
    <source>
        <dbReference type="Pfam" id="PF00248"/>
    </source>
</evidence>
<dbReference type="InterPro" id="IPR023210">
    <property type="entry name" value="NADP_OxRdtase_dom"/>
</dbReference>
<feature type="domain" description="NADP-dependent oxidoreductase" evidence="2">
    <location>
        <begin position="89"/>
        <end position="352"/>
    </location>
</feature>
<dbReference type="PANTHER" id="PTHR43827">
    <property type="entry name" value="2,5-DIKETO-D-GLUCONIC ACID REDUCTASE"/>
    <property type="match status" value="1"/>
</dbReference>
<accession>A0A830HLC7</accession>
<name>A0A830HLC7_9CHLO</name>
<dbReference type="PANTHER" id="PTHR43827:SF8">
    <property type="entry name" value="ALDO_KETO REDUCTASE FAMILY PROTEIN"/>
    <property type="match status" value="1"/>
</dbReference>
<dbReference type="InterPro" id="IPR036812">
    <property type="entry name" value="NAD(P)_OxRdtase_dom_sf"/>
</dbReference>
<dbReference type="PRINTS" id="PR00069">
    <property type="entry name" value="ALDKETRDTASE"/>
</dbReference>
<evidence type="ECO:0000313" key="4">
    <source>
        <dbReference type="Proteomes" id="UP000660262"/>
    </source>
</evidence>
<gene>
    <name evidence="3" type="ORF">PPROV_000509800</name>
</gene>